<name>A0ABQ3AYU7_9GAMM</name>
<dbReference type="Proteomes" id="UP000619761">
    <property type="component" value="Unassembled WGS sequence"/>
</dbReference>
<evidence type="ECO:0000256" key="1">
    <source>
        <dbReference type="SAM" id="SignalP"/>
    </source>
</evidence>
<sequence>MKTFVKLVALVAAFSAPLSFAQNDAAKKPAEEAHAYTAKTPKLNRAQVDSWLAKPDKVVFIDLRRPDELTAIGGLPVYLSIQSKELENNIAYIPKDRSVITISNHAGRAGKGADLLASKGLKVVGAVGVQDYEAEGGTLIKITKPEKKPTDAAAQK</sequence>
<feature type="chain" id="PRO_5045869458" description="Rhodanese domain-containing protein" evidence="1">
    <location>
        <begin position="22"/>
        <end position="156"/>
    </location>
</feature>
<proteinExistence type="predicted"/>
<evidence type="ECO:0000313" key="4">
    <source>
        <dbReference type="Proteomes" id="UP000619761"/>
    </source>
</evidence>
<dbReference type="Gene3D" id="3.40.250.10">
    <property type="entry name" value="Rhodanese-like domain"/>
    <property type="match status" value="1"/>
</dbReference>
<dbReference type="InterPro" id="IPR036873">
    <property type="entry name" value="Rhodanese-like_dom_sf"/>
</dbReference>
<dbReference type="CDD" id="cd00158">
    <property type="entry name" value="RHOD"/>
    <property type="match status" value="1"/>
</dbReference>
<dbReference type="PROSITE" id="PS50206">
    <property type="entry name" value="RHODANESE_3"/>
    <property type="match status" value="1"/>
</dbReference>
<organism evidence="3 4">
    <name type="scientific">Cellvibrio zantedeschiae</name>
    <dbReference type="NCBI Taxonomy" id="1237077"/>
    <lineage>
        <taxon>Bacteria</taxon>
        <taxon>Pseudomonadati</taxon>
        <taxon>Pseudomonadota</taxon>
        <taxon>Gammaproteobacteria</taxon>
        <taxon>Cellvibrionales</taxon>
        <taxon>Cellvibrionaceae</taxon>
        <taxon>Cellvibrio</taxon>
    </lineage>
</organism>
<dbReference type="SUPFAM" id="SSF52821">
    <property type="entry name" value="Rhodanese/Cell cycle control phosphatase"/>
    <property type="match status" value="1"/>
</dbReference>
<evidence type="ECO:0000259" key="2">
    <source>
        <dbReference type="PROSITE" id="PS50206"/>
    </source>
</evidence>
<keyword evidence="4" id="KW-1185">Reference proteome</keyword>
<feature type="domain" description="Rhodanese" evidence="2">
    <location>
        <begin position="54"/>
        <end position="141"/>
    </location>
</feature>
<protein>
    <recommendedName>
        <fullName evidence="2">Rhodanese domain-containing protein</fullName>
    </recommendedName>
</protein>
<accession>A0ABQ3AYU7</accession>
<gene>
    <name evidence="3" type="ORF">GCM10011613_15700</name>
</gene>
<reference evidence="4" key="1">
    <citation type="journal article" date="2019" name="Int. J. Syst. Evol. Microbiol.">
        <title>The Global Catalogue of Microorganisms (GCM) 10K type strain sequencing project: providing services to taxonomists for standard genome sequencing and annotation.</title>
        <authorList>
            <consortium name="The Broad Institute Genomics Platform"/>
            <consortium name="The Broad Institute Genome Sequencing Center for Infectious Disease"/>
            <person name="Wu L."/>
            <person name="Ma J."/>
        </authorList>
    </citation>
    <scope>NUCLEOTIDE SEQUENCE [LARGE SCALE GENOMIC DNA]</scope>
    <source>
        <strain evidence="4">KCTC 32239</strain>
    </source>
</reference>
<evidence type="ECO:0000313" key="3">
    <source>
        <dbReference type="EMBL" id="GGY71704.1"/>
    </source>
</evidence>
<keyword evidence="1" id="KW-0732">Signal</keyword>
<comment type="caution">
    <text evidence="3">The sequence shown here is derived from an EMBL/GenBank/DDBJ whole genome shotgun (WGS) entry which is preliminary data.</text>
</comment>
<dbReference type="EMBL" id="BMYZ01000001">
    <property type="protein sequence ID" value="GGY71704.1"/>
    <property type="molecule type" value="Genomic_DNA"/>
</dbReference>
<dbReference type="RefSeq" id="WP_189417356.1">
    <property type="nucleotide sequence ID" value="NZ_BMYZ01000001.1"/>
</dbReference>
<feature type="signal peptide" evidence="1">
    <location>
        <begin position="1"/>
        <end position="21"/>
    </location>
</feature>
<dbReference type="InterPro" id="IPR001763">
    <property type="entry name" value="Rhodanese-like_dom"/>
</dbReference>